<keyword evidence="1" id="KW-1133">Transmembrane helix</keyword>
<evidence type="ECO:0000313" key="2">
    <source>
        <dbReference type="EMBL" id="SJZ86041.1"/>
    </source>
</evidence>
<protein>
    <submittedName>
        <fullName evidence="2">Uncharacterized protein</fullName>
    </submittedName>
</protein>
<reference evidence="3" key="1">
    <citation type="submission" date="2017-02" db="EMBL/GenBank/DDBJ databases">
        <authorList>
            <person name="Varghese N."/>
            <person name="Submissions S."/>
        </authorList>
    </citation>
    <scope>NUCLEOTIDE SEQUENCE [LARGE SCALE GENOMIC DNA]</scope>
    <source>
        <strain evidence="3">DSM 22224</strain>
    </source>
</reference>
<sequence>MQHTWDILTYLIDGCAVSLVLFLIASVFVPALKNIRSPYLRIANTAYAIMGLIPLGILIFFYGSVVMETYDDPIRSSIYVWVKYALIVILLLGLVPASAFSPKRNAAVWFTCLLIVSVPAITHMSTIAEWIAAWAWKGYYFFNNKEAPMEKWYRLLIALLFFVICYWFTRRKISRA</sequence>
<dbReference type="Proteomes" id="UP000190367">
    <property type="component" value="Unassembled WGS sequence"/>
</dbReference>
<feature type="transmembrane region" description="Helical" evidence="1">
    <location>
        <begin position="44"/>
        <end position="66"/>
    </location>
</feature>
<keyword evidence="3" id="KW-1185">Reference proteome</keyword>
<proteinExistence type="predicted"/>
<keyword evidence="1" id="KW-0812">Transmembrane</keyword>
<gene>
    <name evidence="2" type="ORF">SAMN04488128_1011893</name>
</gene>
<feature type="transmembrane region" description="Helical" evidence="1">
    <location>
        <begin position="107"/>
        <end position="132"/>
    </location>
</feature>
<feature type="transmembrane region" description="Helical" evidence="1">
    <location>
        <begin position="7"/>
        <end position="32"/>
    </location>
</feature>
<dbReference type="STRING" id="634771.SAMN04488128_1011893"/>
<evidence type="ECO:0000313" key="3">
    <source>
        <dbReference type="Proteomes" id="UP000190367"/>
    </source>
</evidence>
<feature type="transmembrane region" description="Helical" evidence="1">
    <location>
        <begin position="78"/>
        <end position="100"/>
    </location>
</feature>
<dbReference type="AlphaFoldDB" id="A0A1T4P3S0"/>
<feature type="transmembrane region" description="Helical" evidence="1">
    <location>
        <begin position="152"/>
        <end position="169"/>
    </location>
</feature>
<accession>A0A1T4P3S0</accession>
<dbReference type="RefSeq" id="WP_143312830.1">
    <property type="nucleotide sequence ID" value="NZ_FUWZ01000001.1"/>
</dbReference>
<name>A0A1T4P3S0_9BACT</name>
<organism evidence="2 3">
    <name type="scientific">Chitinophaga eiseniae</name>
    <dbReference type="NCBI Taxonomy" id="634771"/>
    <lineage>
        <taxon>Bacteria</taxon>
        <taxon>Pseudomonadati</taxon>
        <taxon>Bacteroidota</taxon>
        <taxon>Chitinophagia</taxon>
        <taxon>Chitinophagales</taxon>
        <taxon>Chitinophagaceae</taxon>
        <taxon>Chitinophaga</taxon>
    </lineage>
</organism>
<dbReference type="EMBL" id="FUWZ01000001">
    <property type="protein sequence ID" value="SJZ86041.1"/>
    <property type="molecule type" value="Genomic_DNA"/>
</dbReference>
<evidence type="ECO:0000256" key="1">
    <source>
        <dbReference type="SAM" id="Phobius"/>
    </source>
</evidence>
<keyword evidence="1" id="KW-0472">Membrane</keyword>